<evidence type="ECO:0000313" key="3">
    <source>
        <dbReference type="Proteomes" id="UP001153387"/>
    </source>
</evidence>
<keyword evidence="3" id="KW-1185">Reference proteome</keyword>
<dbReference type="InterPro" id="IPR001119">
    <property type="entry name" value="SLH_dom"/>
</dbReference>
<dbReference type="Pfam" id="PF00395">
    <property type="entry name" value="SLH"/>
    <property type="match status" value="3"/>
</dbReference>
<proteinExistence type="predicted"/>
<protein>
    <submittedName>
        <fullName evidence="2">S-layer homology domain-containing protein</fullName>
    </submittedName>
</protein>
<gene>
    <name evidence="2" type="ORF">OMP38_33060</name>
</gene>
<dbReference type="AlphaFoldDB" id="A0A9X4KML3"/>
<reference evidence="2 3" key="1">
    <citation type="submission" date="2022-10" db="EMBL/GenBank/DDBJ databases">
        <title>Comparative genomic analysis of Cohnella hashimotonis sp. nov., isolated from the International Space Station.</title>
        <authorList>
            <person name="Simpson A."/>
            <person name="Venkateswaran K."/>
        </authorList>
    </citation>
    <scope>NUCLEOTIDE SEQUENCE [LARGE SCALE GENOMIC DNA]</scope>
    <source>
        <strain evidence="2 3">DSM 18997</strain>
    </source>
</reference>
<evidence type="ECO:0000259" key="1">
    <source>
        <dbReference type="PROSITE" id="PS51272"/>
    </source>
</evidence>
<name>A0A9X4KML3_9BACL</name>
<accession>A0A9X4KML3</accession>
<dbReference type="Proteomes" id="UP001153387">
    <property type="component" value="Unassembled WGS sequence"/>
</dbReference>
<dbReference type="RefSeq" id="WP_277568818.1">
    <property type="nucleotide sequence ID" value="NZ_JAPDHZ010000008.1"/>
</dbReference>
<evidence type="ECO:0000313" key="2">
    <source>
        <dbReference type="EMBL" id="MDG0795119.1"/>
    </source>
</evidence>
<sequence length="227" mass="24896">MEPDGSVRHVPTQIVVIENQYFAKVNSLTNSTYSLVYHPVTFVDVDRHWAKVAVNDMGSRMVINGIGNDLFNPDQSITRAEFAAIMVRGLGLKSTGGDTSFSDVKTTDWFSGAIQTLYQYKLMDGFEDGTFRPTDNITREQAMKMIAQAMVLTDLKSKLFAEESAAELKPFTDGNTVAEWAKTSVADVIQAGIITGRSPTTLAPKANISRAEVAVIIRKLLQQSGLI</sequence>
<dbReference type="PROSITE" id="PS51272">
    <property type="entry name" value="SLH"/>
    <property type="match status" value="3"/>
</dbReference>
<dbReference type="InterPro" id="IPR051465">
    <property type="entry name" value="Cell_Envelope_Struct_Comp"/>
</dbReference>
<dbReference type="EMBL" id="JAPDHZ010000008">
    <property type="protein sequence ID" value="MDG0795119.1"/>
    <property type="molecule type" value="Genomic_DNA"/>
</dbReference>
<dbReference type="PANTHER" id="PTHR43308">
    <property type="entry name" value="OUTER MEMBRANE PROTEIN ALPHA-RELATED"/>
    <property type="match status" value="1"/>
</dbReference>
<feature type="domain" description="SLH" evidence="1">
    <location>
        <begin position="97"/>
        <end position="160"/>
    </location>
</feature>
<feature type="domain" description="SLH" evidence="1">
    <location>
        <begin position="37"/>
        <end position="96"/>
    </location>
</feature>
<feature type="domain" description="SLH" evidence="1">
    <location>
        <begin position="168"/>
        <end position="227"/>
    </location>
</feature>
<comment type="caution">
    <text evidence="2">The sequence shown here is derived from an EMBL/GenBank/DDBJ whole genome shotgun (WGS) entry which is preliminary data.</text>
</comment>
<organism evidence="2 3">
    <name type="scientific">Cohnella ginsengisoli</name>
    <dbReference type="NCBI Taxonomy" id="425004"/>
    <lineage>
        <taxon>Bacteria</taxon>
        <taxon>Bacillati</taxon>
        <taxon>Bacillota</taxon>
        <taxon>Bacilli</taxon>
        <taxon>Bacillales</taxon>
        <taxon>Paenibacillaceae</taxon>
        <taxon>Cohnella</taxon>
    </lineage>
</organism>
<dbReference type="PANTHER" id="PTHR43308:SF5">
    <property type="entry name" value="S-LAYER PROTEIN _ PEPTIDOGLYCAN ENDO-BETA-N-ACETYLGLUCOSAMINIDASE"/>
    <property type="match status" value="1"/>
</dbReference>